<dbReference type="PROSITE" id="PS51012">
    <property type="entry name" value="ABC_TM2"/>
    <property type="match status" value="1"/>
</dbReference>
<evidence type="ECO:0000256" key="5">
    <source>
        <dbReference type="ARBA" id="ARBA00022519"/>
    </source>
</evidence>
<sequence length="258" mass="30147">MRSYVNNFLKYRHFLKELVKKDFKFKYRRSRLGVLWSLLNPLLMIMVLSIVFSTLFNRHIPNYILYLLTGKLMFDFFSESTSSAMRAINGNAALIRKIYVPRYLFPISKSVFSLINLAFTLIILFAIMMVSNIDWSWTVLLFPLPIIYLFVFAVGFGLLLSAYAVFFKDLNHLYGVVTTAWMYLTPIIYPIDIIPDKYRTVIEANPMYYYISLFRDIVLNGNFGDLNTHLICMGVSLLSLALGLFVFQKKQNDFILYL</sequence>
<protein>
    <recommendedName>
        <fullName evidence="9">Transport permease protein</fullName>
    </recommendedName>
</protein>
<evidence type="ECO:0000259" key="10">
    <source>
        <dbReference type="PROSITE" id="PS51012"/>
    </source>
</evidence>
<name>A0AA95I676_9BACL</name>
<evidence type="ECO:0000256" key="7">
    <source>
        <dbReference type="ARBA" id="ARBA00022989"/>
    </source>
</evidence>
<dbReference type="PANTHER" id="PTHR30413:SF8">
    <property type="entry name" value="TRANSPORT PERMEASE PROTEIN"/>
    <property type="match status" value="1"/>
</dbReference>
<accession>A0AA95I676</accession>
<keyword evidence="7 9" id="KW-1133">Transmembrane helix</keyword>
<keyword evidence="6 9" id="KW-0812">Transmembrane</keyword>
<feature type="transmembrane region" description="Helical" evidence="9">
    <location>
        <begin position="228"/>
        <end position="247"/>
    </location>
</feature>
<evidence type="ECO:0000256" key="8">
    <source>
        <dbReference type="ARBA" id="ARBA00023136"/>
    </source>
</evidence>
<evidence type="ECO:0000256" key="2">
    <source>
        <dbReference type="ARBA" id="ARBA00007783"/>
    </source>
</evidence>
<evidence type="ECO:0000256" key="3">
    <source>
        <dbReference type="ARBA" id="ARBA00022448"/>
    </source>
</evidence>
<evidence type="ECO:0000313" key="12">
    <source>
        <dbReference type="Proteomes" id="UP001177943"/>
    </source>
</evidence>
<dbReference type="PRINTS" id="PR00164">
    <property type="entry name" value="ABC2TRNSPORT"/>
</dbReference>
<dbReference type="EMBL" id="CP126084">
    <property type="protein sequence ID" value="WHX48667.1"/>
    <property type="molecule type" value="Genomic_DNA"/>
</dbReference>
<organism evidence="11 12">
    <name type="scientific">Paenibacillus woosongensis</name>
    <dbReference type="NCBI Taxonomy" id="307580"/>
    <lineage>
        <taxon>Bacteria</taxon>
        <taxon>Bacillati</taxon>
        <taxon>Bacillota</taxon>
        <taxon>Bacilli</taxon>
        <taxon>Bacillales</taxon>
        <taxon>Paenibacillaceae</taxon>
        <taxon>Paenibacillus</taxon>
    </lineage>
</organism>
<dbReference type="PANTHER" id="PTHR30413">
    <property type="entry name" value="INNER MEMBRANE TRANSPORT PERMEASE"/>
    <property type="match status" value="1"/>
</dbReference>
<feature type="transmembrane region" description="Helical" evidence="9">
    <location>
        <begin position="111"/>
        <end position="133"/>
    </location>
</feature>
<keyword evidence="8 9" id="KW-0472">Membrane</keyword>
<evidence type="ECO:0000313" key="11">
    <source>
        <dbReference type="EMBL" id="WHX48667.1"/>
    </source>
</evidence>
<dbReference type="KEGG" id="pwn:QNH46_21865"/>
<evidence type="ECO:0000256" key="9">
    <source>
        <dbReference type="RuleBase" id="RU361157"/>
    </source>
</evidence>
<dbReference type="InterPro" id="IPR047817">
    <property type="entry name" value="ABC2_TM_bact-type"/>
</dbReference>
<dbReference type="GO" id="GO:0043190">
    <property type="term" value="C:ATP-binding cassette (ABC) transporter complex"/>
    <property type="evidence" value="ECO:0007669"/>
    <property type="project" value="InterPro"/>
</dbReference>
<dbReference type="Pfam" id="PF01061">
    <property type="entry name" value="ABC2_membrane"/>
    <property type="match status" value="1"/>
</dbReference>
<dbReference type="InterPro" id="IPR000412">
    <property type="entry name" value="ABC_2_transport"/>
</dbReference>
<dbReference type="AlphaFoldDB" id="A0AA95I676"/>
<feature type="transmembrane region" description="Helical" evidence="9">
    <location>
        <begin position="145"/>
        <end position="166"/>
    </location>
</feature>
<dbReference type="InterPro" id="IPR013525">
    <property type="entry name" value="ABC2_TM"/>
</dbReference>
<dbReference type="GO" id="GO:0140359">
    <property type="term" value="F:ABC-type transporter activity"/>
    <property type="evidence" value="ECO:0007669"/>
    <property type="project" value="InterPro"/>
</dbReference>
<evidence type="ECO:0000256" key="6">
    <source>
        <dbReference type="ARBA" id="ARBA00022692"/>
    </source>
</evidence>
<keyword evidence="4 9" id="KW-1003">Cell membrane</keyword>
<reference evidence="11" key="1">
    <citation type="submission" date="2023-05" db="EMBL/GenBank/DDBJ databases">
        <title>Comparative genomics of Bacillaceae isolates and their secondary metabolite potential.</title>
        <authorList>
            <person name="Song L."/>
            <person name="Nielsen L.J."/>
            <person name="Mohite O."/>
            <person name="Xu X."/>
            <person name="Weber T."/>
            <person name="Kovacs A.T."/>
        </authorList>
    </citation>
    <scope>NUCLEOTIDE SEQUENCE</scope>
    <source>
        <strain evidence="11">B2_4</strain>
    </source>
</reference>
<evidence type="ECO:0000256" key="4">
    <source>
        <dbReference type="ARBA" id="ARBA00022475"/>
    </source>
</evidence>
<dbReference type="Proteomes" id="UP001177943">
    <property type="component" value="Chromosome"/>
</dbReference>
<comment type="caution">
    <text evidence="9">Lacks conserved residue(s) required for the propagation of feature annotation.</text>
</comment>
<dbReference type="PIRSF" id="PIRSF006648">
    <property type="entry name" value="DrrB"/>
    <property type="match status" value="1"/>
</dbReference>
<dbReference type="GO" id="GO:0015920">
    <property type="term" value="P:lipopolysaccharide transport"/>
    <property type="evidence" value="ECO:0007669"/>
    <property type="project" value="TreeGrafter"/>
</dbReference>
<proteinExistence type="inferred from homology"/>
<keyword evidence="5" id="KW-0997">Cell inner membrane</keyword>
<feature type="transmembrane region" description="Helical" evidence="9">
    <location>
        <begin position="34"/>
        <end position="54"/>
    </location>
</feature>
<keyword evidence="3 9" id="KW-0813">Transport</keyword>
<evidence type="ECO:0000256" key="1">
    <source>
        <dbReference type="ARBA" id="ARBA00004429"/>
    </source>
</evidence>
<comment type="similarity">
    <text evidence="2 9">Belongs to the ABC-2 integral membrane protein family.</text>
</comment>
<comment type="subcellular location">
    <subcellularLocation>
        <location evidence="1">Cell inner membrane</location>
        <topology evidence="1">Multi-pass membrane protein</topology>
    </subcellularLocation>
    <subcellularLocation>
        <location evidence="9">Cell membrane</location>
        <topology evidence="9">Multi-pass membrane protein</topology>
    </subcellularLocation>
</comment>
<feature type="domain" description="ABC transmembrane type-2" evidence="10">
    <location>
        <begin position="32"/>
        <end position="250"/>
    </location>
</feature>
<feature type="transmembrane region" description="Helical" evidence="9">
    <location>
        <begin position="173"/>
        <end position="191"/>
    </location>
</feature>
<gene>
    <name evidence="11" type="ORF">QNH46_21865</name>
</gene>